<gene>
    <name evidence="1" type="ORF">MNBD_ALPHA09-1653</name>
</gene>
<protein>
    <submittedName>
        <fullName evidence="1">Uncharacterized protein</fullName>
    </submittedName>
</protein>
<organism evidence="1">
    <name type="scientific">hydrothermal vent metagenome</name>
    <dbReference type="NCBI Taxonomy" id="652676"/>
    <lineage>
        <taxon>unclassified sequences</taxon>
        <taxon>metagenomes</taxon>
        <taxon>ecological metagenomes</taxon>
    </lineage>
</organism>
<dbReference type="EMBL" id="UOEM01000094">
    <property type="protein sequence ID" value="VAW16170.1"/>
    <property type="molecule type" value="Genomic_DNA"/>
</dbReference>
<evidence type="ECO:0000313" key="1">
    <source>
        <dbReference type="EMBL" id="VAW16170.1"/>
    </source>
</evidence>
<reference evidence="1" key="1">
    <citation type="submission" date="2018-06" db="EMBL/GenBank/DDBJ databases">
        <authorList>
            <person name="Zhirakovskaya E."/>
        </authorList>
    </citation>
    <scope>NUCLEOTIDE SEQUENCE</scope>
</reference>
<proteinExistence type="predicted"/>
<name>A0A3B0TH54_9ZZZZ</name>
<dbReference type="AlphaFoldDB" id="A0A3B0TH54"/>
<sequence length="44" mass="4212">MTIRWGPIGAGNAQSGGAALGILSTGAARGDARAEENGGDRGNG</sequence>
<accession>A0A3B0TH54</accession>